<dbReference type="GO" id="GO:0016887">
    <property type="term" value="F:ATP hydrolysis activity"/>
    <property type="evidence" value="ECO:0007669"/>
    <property type="project" value="InterPro"/>
</dbReference>
<dbReference type="Gene3D" id="1.20.1560.10">
    <property type="entry name" value="ABC transporter type 1, transmembrane domain"/>
    <property type="match status" value="1"/>
</dbReference>
<feature type="domain" description="ABC transmembrane type-1" evidence="9">
    <location>
        <begin position="496"/>
        <end position="769"/>
    </location>
</feature>
<keyword evidence="3" id="KW-0547">Nucleotide-binding</keyword>
<dbReference type="GO" id="GO:0005886">
    <property type="term" value="C:plasma membrane"/>
    <property type="evidence" value="ECO:0007669"/>
    <property type="project" value="UniProtKB-SubCell"/>
</dbReference>
<dbReference type="Proteomes" id="UP000198836">
    <property type="component" value="Unassembled WGS sequence"/>
</dbReference>
<feature type="domain" description="ABC transporter" evidence="8">
    <location>
        <begin position="805"/>
        <end position="1030"/>
    </location>
</feature>
<dbReference type="InterPro" id="IPR027417">
    <property type="entry name" value="P-loop_NTPase"/>
</dbReference>
<evidence type="ECO:0000313" key="10">
    <source>
        <dbReference type="EMBL" id="SFA59309.1"/>
    </source>
</evidence>
<feature type="transmembrane region" description="Helical" evidence="7">
    <location>
        <begin position="525"/>
        <end position="542"/>
    </location>
</feature>
<dbReference type="GO" id="GO:0140359">
    <property type="term" value="F:ABC-type transporter activity"/>
    <property type="evidence" value="ECO:0007669"/>
    <property type="project" value="InterPro"/>
</dbReference>
<dbReference type="InterPro" id="IPR011527">
    <property type="entry name" value="ABC1_TM_dom"/>
</dbReference>
<feature type="transmembrane region" description="Helical" evidence="7">
    <location>
        <begin position="379"/>
        <end position="402"/>
    </location>
</feature>
<evidence type="ECO:0000256" key="7">
    <source>
        <dbReference type="SAM" id="Phobius"/>
    </source>
</evidence>
<evidence type="ECO:0000256" key="1">
    <source>
        <dbReference type="ARBA" id="ARBA00004651"/>
    </source>
</evidence>
<dbReference type="AlphaFoldDB" id="A0A1I0U5H0"/>
<feature type="transmembrane region" description="Helical" evidence="7">
    <location>
        <begin position="603"/>
        <end position="621"/>
    </location>
</feature>
<gene>
    <name evidence="10" type="ORF">SAMN04488511_12179</name>
</gene>
<evidence type="ECO:0000256" key="4">
    <source>
        <dbReference type="ARBA" id="ARBA00022840"/>
    </source>
</evidence>
<dbReference type="SUPFAM" id="SSF56601">
    <property type="entry name" value="beta-lactamase/transpeptidase-like"/>
    <property type="match status" value="1"/>
</dbReference>
<dbReference type="SMART" id="SM00382">
    <property type="entry name" value="AAA"/>
    <property type="match status" value="1"/>
</dbReference>
<dbReference type="Gene3D" id="3.40.50.300">
    <property type="entry name" value="P-loop containing nucleotide triphosphate hydrolases"/>
    <property type="match status" value="1"/>
</dbReference>
<evidence type="ECO:0000313" key="11">
    <source>
        <dbReference type="Proteomes" id="UP000198836"/>
    </source>
</evidence>
<dbReference type="InterPro" id="IPR003439">
    <property type="entry name" value="ABC_transporter-like_ATP-bd"/>
</dbReference>
<dbReference type="InterPro" id="IPR005898">
    <property type="entry name" value="Cyc_pep_transpt_SyrD/YojI"/>
</dbReference>
<organism evidence="10 11">
    <name type="scientific">Pedobacter suwonensis</name>
    <dbReference type="NCBI Taxonomy" id="332999"/>
    <lineage>
        <taxon>Bacteria</taxon>
        <taxon>Pseudomonadati</taxon>
        <taxon>Bacteroidota</taxon>
        <taxon>Sphingobacteriia</taxon>
        <taxon>Sphingobacteriales</taxon>
        <taxon>Sphingobacteriaceae</taxon>
        <taxon>Pedobacter</taxon>
    </lineage>
</organism>
<dbReference type="CDD" id="cd03228">
    <property type="entry name" value="ABCC_MRP_Like"/>
    <property type="match status" value="1"/>
</dbReference>
<evidence type="ECO:0000256" key="2">
    <source>
        <dbReference type="ARBA" id="ARBA00022692"/>
    </source>
</evidence>
<dbReference type="InterPro" id="IPR036640">
    <property type="entry name" value="ABC1_TM_sf"/>
</dbReference>
<keyword evidence="6 7" id="KW-0472">Membrane</keyword>
<dbReference type="Pfam" id="PF00005">
    <property type="entry name" value="ABC_tran"/>
    <property type="match status" value="1"/>
</dbReference>
<dbReference type="SUPFAM" id="SSF52540">
    <property type="entry name" value="P-loop containing nucleoside triphosphate hydrolases"/>
    <property type="match status" value="1"/>
</dbReference>
<evidence type="ECO:0000256" key="6">
    <source>
        <dbReference type="ARBA" id="ARBA00023136"/>
    </source>
</evidence>
<keyword evidence="4" id="KW-0067">ATP-binding</keyword>
<dbReference type="PROSITE" id="PS50929">
    <property type="entry name" value="ABC_TM1F"/>
    <property type="match status" value="1"/>
</dbReference>
<dbReference type="EMBL" id="FOJM01000021">
    <property type="protein sequence ID" value="SFA59309.1"/>
    <property type="molecule type" value="Genomic_DNA"/>
</dbReference>
<dbReference type="InterPro" id="IPR003593">
    <property type="entry name" value="AAA+_ATPase"/>
</dbReference>
<dbReference type="STRING" id="332999.SAMN04488511_12179"/>
<dbReference type="NCBIfam" id="TIGR01194">
    <property type="entry name" value="cyc_pep_trnsptr"/>
    <property type="match status" value="1"/>
</dbReference>
<dbReference type="InterPro" id="IPR001466">
    <property type="entry name" value="Beta-lactam-related"/>
</dbReference>
<reference evidence="11" key="1">
    <citation type="submission" date="2016-10" db="EMBL/GenBank/DDBJ databases">
        <authorList>
            <person name="Varghese N."/>
            <person name="Submissions S."/>
        </authorList>
    </citation>
    <scope>NUCLEOTIDE SEQUENCE [LARGE SCALE GENOMIC DNA]</scope>
    <source>
        <strain evidence="11">DSM 18130</strain>
    </source>
</reference>
<dbReference type="InterPro" id="IPR017871">
    <property type="entry name" value="ABC_transporter-like_CS"/>
</dbReference>
<dbReference type="GO" id="GO:0005524">
    <property type="term" value="F:ATP binding"/>
    <property type="evidence" value="ECO:0007669"/>
    <property type="project" value="UniProtKB-KW"/>
</dbReference>
<dbReference type="InterPro" id="IPR012338">
    <property type="entry name" value="Beta-lactam/transpept-like"/>
</dbReference>
<evidence type="ECO:0000256" key="5">
    <source>
        <dbReference type="ARBA" id="ARBA00022989"/>
    </source>
</evidence>
<dbReference type="Gene3D" id="3.40.710.10">
    <property type="entry name" value="DD-peptidase/beta-lactamase superfamily"/>
    <property type="match status" value="1"/>
</dbReference>
<dbReference type="SUPFAM" id="SSF90123">
    <property type="entry name" value="ABC transporter transmembrane region"/>
    <property type="match status" value="1"/>
</dbReference>
<comment type="subcellular location">
    <subcellularLocation>
        <location evidence="1">Cell membrane</location>
        <topology evidence="1">Multi-pass membrane protein</topology>
    </subcellularLocation>
</comment>
<dbReference type="PANTHER" id="PTHR46825">
    <property type="entry name" value="D-ALANYL-D-ALANINE-CARBOXYPEPTIDASE/ENDOPEPTIDASE AMPH"/>
    <property type="match status" value="1"/>
</dbReference>
<sequence>MRNNKLYVLLISIIFGLGIYSPLFAQLSDKTAVDKINSQVSELTEKGDIPGLSIVVIENNQSLIKSYGYADAELKKPVIPKTLFQIGSCSKAFTALAIAQLIRQEKINPQAYVTDYIPWFHPLYKKKAVGITVNQLLHHTSGIAWSTISSIPQSDDKNALEKTIRIVAELPLNRLPGEKYEYATVNYDVLALIIEKVTGQTFEHYMQQNIINELRLQYTTVGKPVDNKLMSKGYKIGFFKARFYEAPVFKGNNAAGYVTTNAIDMAEWLKFQLGMKVSNLYPLAKNNHNRDETVPLHGMDAYAEGWEVALNGTREIFHGGLNPNFSAHILLRPDRKLAVAVIANSNSTYTPVIAKKIMQLLTAEKKENEPGPGDNNDTIYAMIFFGLMCYLFITILFITSLIKDLVKKERSYRNISFAMIAHFLLAICFILPFLYGFYFLPKAFLGFNWESIFVWSPISLSYLIAAGSAVIILTYVAYFLNSCFPAEHKQKEVIPGVVLFSLLSGLANVILIVLVTSLVGSKIPLHYILSYYALILIVYLFGRRFVQMNLTKLTRGIVYDLKVKLLSKIFTTSYQHFEKIDRGKIYTALNDDVDLIGQSASTLVSLVTSIITTIGVFVYLGSISLEVTIAVIVLFIVFSLAYYLVVQRTNVYFKEAREERNVYMRLISGIVDGFKELSLQVNKKILYRNEVINSAKAYRNKRSVADIRFINAFLVGESLLLVLLAVVAFCVPKLYPEIPVYTALNFVIILLYMIGPINTILGAVPQLLQFKIAWQKIQTFLAQIPANQELNKKVEGTTASRVKSIRLEQVRFHYKNAQNTDFGIGPINLEIKSGQIIFIIGGNGSGKTTLAKLITGLYAPDDGTVLINNEKIDSHNLGEYFSTVFSPFHLFEKLYNIDCADKGESIQKYLELLDLEKKVTISDNKYSSINLSAGQRKRLALLQCYLEDSPIYLFDEWAADQDPSYRLFFYRKLLPEMKKSGKIVIAITHDDHYFDVADHVFKMDDGKMSIVEIGTGNENPKDHYGYKTPSLS</sequence>
<name>A0A1I0U5H0_9SPHI</name>
<protein>
    <submittedName>
        <fullName evidence="10">ABC transporter transmembrane region</fullName>
    </submittedName>
</protein>
<evidence type="ECO:0000259" key="8">
    <source>
        <dbReference type="PROSITE" id="PS50893"/>
    </source>
</evidence>
<keyword evidence="5 7" id="KW-1133">Transmembrane helix</keyword>
<evidence type="ECO:0000256" key="3">
    <source>
        <dbReference type="ARBA" id="ARBA00022741"/>
    </source>
</evidence>
<feature type="transmembrane region" description="Helical" evidence="7">
    <location>
        <begin position="493"/>
        <end position="519"/>
    </location>
</feature>
<dbReference type="Pfam" id="PF00664">
    <property type="entry name" value="ABC_membrane"/>
    <property type="match status" value="1"/>
</dbReference>
<dbReference type="GO" id="GO:1904680">
    <property type="term" value="F:peptide transmembrane transporter activity"/>
    <property type="evidence" value="ECO:0007669"/>
    <property type="project" value="InterPro"/>
</dbReference>
<feature type="transmembrane region" description="Helical" evidence="7">
    <location>
        <begin position="627"/>
        <end position="645"/>
    </location>
</feature>
<proteinExistence type="predicted"/>
<dbReference type="Pfam" id="PF00144">
    <property type="entry name" value="Beta-lactamase"/>
    <property type="match status" value="1"/>
</dbReference>
<feature type="transmembrane region" description="Helical" evidence="7">
    <location>
        <begin position="709"/>
        <end position="735"/>
    </location>
</feature>
<dbReference type="PROSITE" id="PS50893">
    <property type="entry name" value="ABC_TRANSPORTER_2"/>
    <property type="match status" value="1"/>
</dbReference>
<evidence type="ECO:0000259" key="9">
    <source>
        <dbReference type="PROSITE" id="PS50929"/>
    </source>
</evidence>
<keyword evidence="2 7" id="KW-0812">Transmembrane</keyword>
<accession>A0A1I0U5H0</accession>
<feature type="transmembrane region" description="Helical" evidence="7">
    <location>
        <begin position="460"/>
        <end position="481"/>
    </location>
</feature>
<dbReference type="GO" id="GO:0015833">
    <property type="term" value="P:peptide transport"/>
    <property type="evidence" value="ECO:0007669"/>
    <property type="project" value="InterPro"/>
</dbReference>
<dbReference type="PROSITE" id="PS00211">
    <property type="entry name" value="ABC_TRANSPORTER_1"/>
    <property type="match status" value="1"/>
</dbReference>
<dbReference type="OrthoDB" id="846150at2"/>
<dbReference type="InterPro" id="IPR050491">
    <property type="entry name" value="AmpC-like"/>
</dbReference>
<dbReference type="PANTHER" id="PTHR46825:SF11">
    <property type="entry name" value="PENICILLIN-BINDING PROTEIN 4"/>
    <property type="match status" value="1"/>
</dbReference>
<dbReference type="RefSeq" id="WP_090987584.1">
    <property type="nucleotide sequence ID" value="NZ_FOJM01000021.1"/>
</dbReference>
<keyword evidence="11" id="KW-1185">Reference proteome</keyword>
<feature type="transmembrane region" description="Helical" evidence="7">
    <location>
        <begin position="741"/>
        <end position="764"/>
    </location>
</feature>
<feature type="transmembrane region" description="Helical" evidence="7">
    <location>
        <begin position="414"/>
        <end position="440"/>
    </location>
</feature>